<dbReference type="AlphaFoldDB" id="A0A0E9P9N8"/>
<proteinExistence type="predicted"/>
<dbReference type="EMBL" id="GBXM01107812">
    <property type="protein sequence ID" value="JAH00765.1"/>
    <property type="molecule type" value="Transcribed_RNA"/>
</dbReference>
<organism evidence="1">
    <name type="scientific">Anguilla anguilla</name>
    <name type="common">European freshwater eel</name>
    <name type="synonym">Muraena anguilla</name>
    <dbReference type="NCBI Taxonomy" id="7936"/>
    <lineage>
        <taxon>Eukaryota</taxon>
        <taxon>Metazoa</taxon>
        <taxon>Chordata</taxon>
        <taxon>Craniata</taxon>
        <taxon>Vertebrata</taxon>
        <taxon>Euteleostomi</taxon>
        <taxon>Actinopterygii</taxon>
        <taxon>Neopterygii</taxon>
        <taxon>Teleostei</taxon>
        <taxon>Anguilliformes</taxon>
        <taxon>Anguillidae</taxon>
        <taxon>Anguilla</taxon>
    </lineage>
</organism>
<sequence>MTRNKLFFYKCILAKCYF</sequence>
<protein>
    <submittedName>
        <fullName evidence="1">Uncharacterized protein</fullName>
    </submittedName>
</protein>
<evidence type="ECO:0000313" key="1">
    <source>
        <dbReference type="EMBL" id="JAH00765.1"/>
    </source>
</evidence>
<reference evidence="1" key="1">
    <citation type="submission" date="2014-11" db="EMBL/GenBank/DDBJ databases">
        <authorList>
            <person name="Amaro Gonzalez C."/>
        </authorList>
    </citation>
    <scope>NUCLEOTIDE SEQUENCE</scope>
</reference>
<reference evidence="1" key="2">
    <citation type="journal article" date="2015" name="Fish Shellfish Immunol.">
        <title>Early steps in the European eel (Anguilla anguilla)-Vibrio vulnificus interaction in the gills: Role of the RtxA13 toxin.</title>
        <authorList>
            <person name="Callol A."/>
            <person name="Pajuelo D."/>
            <person name="Ebbesson L."/>
            <person name="Teles M."/>
            <person name="MacKenzie S."/>
            <person name="Amaro C."/>
        </authorList>
    </citation>
    <scope>NUCLEOTIDE SEQUENCE</scope>
</reference>
<name>A0A0E9P9N8_ANGAN</name>
<accession>A0A0E9P9N8</accession>